<protein>
    <submittedName>
        <fullName evidence="1">Uncharacterized protein</fullName>
    </submittedName>
</protein>
<evidence type="ECO:0000313" key="1">
    <source>
        <dbReference type="EMBL" id="SQB60588.1"/>
    </source>
</evidence>
<dbReference type="RefSeq" id="WP_111926751.1">
    <property type="nucleotide sequence ID" value="NZ_UAWG01000018.1"/>
</dbReference>
<organism evidence="1 2">
    <name type="scientific">Clostridium perfringens</name>
    <dbReference type="NCBI Taxonomy" id="1502"/>
    <lineage>
        <taxon>Bacteria</taxon>
        <taxon>Bacillati</taxon>
        <taxon>Bacillota</taxon>
        <taxon>Clostridia</taxon>
        <taxon>Eubacteriales</taxon>
        <taxon>Clostridiaceae</taxon>
        <taxon>Clostridium</taxon>
    </lineage>
</organism>
<dbReference type="AlphaFoldDB" id="A0A2X2Y3L0"/>
<dbReference type="EMBL" id="UAWG01000018">
    <property type="protein sequence ID" value="SQB60588.1"/>
    <property type="molecule type" value="Genomic_DNA"/>
</dbReference>
<name>A0A2X2Y3L0_CLOPF</name>
<proteinExistence type="predicted"/>
<dbReference type="Proteomes" id="UP000249986">
    <property type="component" value="Unassembled WGS sequence"/>
</dbReference>
<accession>A0A2X2Y3L0</accession>
<gene>
    <name evidence="1" type="ORF">NCTC10719_02238</name>
</gene>
<reference evidence="1 2" key="1">
    <citation type="submission" date="2018-06" db="EMBL/GenBank/DDBJ databases">
        <authorList>
            <consortium name="Pathogen Informatics"/>
            <person name="Doyle S."/>
        </authorList>
    </citation>
    <scope>NUCLEOTIDE SEQUENCE [LARGE SCALE GENOMIC DNA]</scope>
    <source>
        <strain evidence="1 2">NCTC10719</strain>
    </source>
</reference>
<evidence type="ECO:0000313" key="2">
    <source>
        <dbReference type="Proteomes" id="UP000249986"/>
    </source>
</evidence>
<sequence>MNKKEILMKKPLCEDNYIYEDNRQVKVYKPTEQYIFTGNEEIIKDNAGYFALLGTGHKPLSKTINNKYP</sequence>